<dbReference type="CDD" id="cd11061">
    <property type="entry name" value="CYP67-like"/>
    <property type="match status" value="1"/>
</dbReference>
<evidence type="ECO:0000256" key="4">
    <source>
        <dbReference type="ARBA" id="ARBA00022723"/>
    </source>
</evidence>
<protein>
    <submittedName>
        <fullName evidence="11">Putative cytochrome P450</fullName>
    </submittedName>
</protein>
<sequence>MMGIVISLLTRLSEADSTGVTLFAVCVALLLYPICYYIILHPLAQYPGLFLAKFTNLYAAYHAWTEDIHIDIYRCHQRYGAHVRYAPNRLVINTAEALHDIYGHHAKVNKYRNYRVLSQQAPNTLTMQDKAQHSRRRRVIGQAFSTRGLEAFQPKILARLDRLRQHLAFDTMTSVSFDADYDTLRSPKYRSLMDAIEESNIRQGVLLQADSLATANLDRKLFPSSIAARAHIVKFVRGLLATRMSSKTPTSHNDIFSFLQQCRDPDTGDALTITELSTETATFIVAGSDTTATSMASIVYYLAHSPPAYHHATTEIRNTFPTLSQITLGPALNECIYLRSCISESLRLSPPGGSALFREIESCGAVIDGTFLPAGVEVGVGIYSIHHTEKYYSNAMEFRPERWLNTELGNGEKNGDNLPYMPFSIGPRSCIGKPLAVAQVMLTLARLLWEFDFRVVGGDEGGSGEYRLRDHVVGSKTGPVLSFRVRDDGKGDD</sequence>
<evidence type="ECO:0000256" key="10">
    <source>
        <dbReference type="SAM" id="Phobius"/>
    </source>
</evidence>
<keyword evidence="10" id="KW-0812">Transmembrane</keyword>
<dbReference type="OrthoDB" id="1470350at2759"/>
<keyword evidence="3 8" id="KW-0349">Heme</keyword>
<keyword evidence="10" id="KW-1133">Transmembrane helix</keyword>
<evidence type="ECO:0000256" key="9">
    <source>
        <dbReference type="RuleBase" id="RU000461"/>
    </source>
</evidence>
<organism evidence="11 12">
    <name type="scientific">Aspergillus ellipticus CBS 707.79</name>
    <dbReference type="NCBI Taxonomy" id="1448320"/>
    <lineage>
        <taxon>Eukaryota</taxon>
        <taxon>Fungi</taxon>
        <taxon>Dikarya</taxon>
        <taxon>Ascomycota</taxon>
        <taxon>Pezizomycotina</taxon>
        <taxon>Eurotiomycetes</taxon>
        <taxon>Eurotiomycetidae</taxon>
        <taxon>Eurotiales</taxon>
        <taxon>Aspergillaceae</taxon>
        <taxon>Aspergillus</taxon>
        <taxon>Aspergillus subgen. Circumdati</taxon>
    </lineage>
</organism>
<feature type="transmembrane region" description="Helical" evidence="10">
    <location>
        <begin position="20"/>
        <end position="40"/>
    </location>
</feature>
<dbReference type="Proteomes" id="UP000247810">
    <property type="component" value="Unassembled WGS sequence"/>
</dbReference>
<evidence type="ECO:0000256" key="6">
    <source>
        <dbReference type="ARBA" id="ARBA00023004"/>
    </source>
</evidence>
<comment type="cofactor">
    <cofactor evidence="1 8">
        <name>heme</name>
        <dbReference type="ChEBI" id="CHEBI:30413"/>
    </cofactor>
</comment>
<dbReference type="Gene3D" id="1.10.630.10">
    <property type="entry name" value="Cytochrome P450"/>
    <property type="match status" value="1"/>
</dbReference>
<dbReference type="InterPro" id="IPR017972">
    <property type="entry name" value="Cyt_P450_CS"/>
</dbReference>
<keyword evidence="7 9" id="KW-0503">Monooxygenase</keyword>
<dbReference type="PRINTS" id="PR00385">
    <property type="entry name" value="P450"/>
</dbReference>
<evidence type="ECO:0000256" key="1">
    <source>
        <dbReference type="ARBA" id="ARBA00001971"/>
    </source>
</evidence>
<keyword evidence="12" id="KW-1185">Reference proteome</keyword>
<dbReference type="GO" id="GO:0020037">
    <property type="term" value="F:heme binding"/>
    <property type="evidence" value="ECO:0007669"/>
    <property type="project" value="InterPro"/>
</dbReference>
<dbReference type="InterPro" id="IPR036396">
    <property type="entry name" value="Cyt_P450_sf"/>
</dbReference>
<evidence type="ECO:0000256" key="5">
    <source>
        <dbReference type="ARBA" id="ARBA00023002"/>
    </source>
</evidence>
<evidence type="ECO:0000256" key="3">
    <source>
        <dbReference type="ARBA" id="ARBA00022617"/>
    </source>
</evidence>
<dbReference type="AlphaFoldDB" id="A0A319EPN8"/>
<evidence type="ECO:0000313" key="11">
    <source>
        <dbReference type="EMBL" id="PYH92912.1"/>
    </source>
</evidence>
<dbReference type="PRINTS" id="PR00463">
    <property type="entry name" value="EP450I"/>
</dbReference>
<keyword evidence="4 8" id="KW-0479">Metal-binding</keyword>
<keyword evidence="5 9" id="KW-0560">Oxidoreductase</keyword>
<dbReference type="PANTHER" id="PTHR24305">
    <property type="entry name" value="CYTOCHROME P450"/>
    <property type="match status" value="1"/>
</dbReference>
<dbReference type="GO" id="GO:0005506">
    <property type="term" value="F:iron ion binding"/>
    <property type="evidence" value="ECO:0007669"/>
    <property type="project" value="InterPro"/>
</dbReference>
<evidence type="ECO:0000256" key="7">
    <source>
        <dbReference type="ARBA" id="ARBA00023033"/>
    </source>
</evidence>
<dbReference type="SUPFAM" id="SSF48264">
    <property type="entry name" value="Cytochrome P450"/>
    <property type="match status" value="1"/>
</dbReference>
<dbReference type="InterPro" id="IPR001128">
    <property type="entry name" value="Cyt_P450"/>
</dbReference>
<accession>A0A319EPN8</accession>
<evidence type="ECO:0000256" key="8">
    <source>
        <dbReference type="PIRSR" id="PIRSR602401-1"/>
    </source>
</evidence>
<dbReference type="STRING" id="1448320.A0A319EPN8"/>
<dbReference type="VEuPathDB" id="FungiDB:BO71DRAFT_442117"/>
<gene>
    <name evidence="11" type="ORF">BO71DRAFT_442117</name>
</gene>
<comment type="similarity">
    <text evidence="2 9">Belongs to the cytochrome P450 family.</text>
</comment>
<dbReference type="InterPro" id="IPR002401">
    <property type="entry name" value="Cyt_P450_E_grp-I"/>
</dbReference>
<dbReference type="PANTHER" id="PTHR24305:SF237">
    <property type="entry name" value="CYTOCHROME P450 MONOOXYGENASE ATNE-RELATED"/>
    <property type="match status" value="1"/>
</dbReference>
<dbReference type="InterPro" id="IPR050121">
    <property type="entry name" value="Cytochrome_P450_monoxygenase"/>
</dbReference>
<dbReference type="GO" id="GO:0004497">
    <property type="term" value="F:monooxygenase activity"/>
    <property type="evidence" value="ECO:0007669"/>
    <property type="project" value="UniProtKB-KW"/>
</dbReference>
<reference evidence="11 12" key="1">
    <citation type="submission" date="2018-02" db="EMBL/GenBank/DDBJ databases">
        <title>The genomes of Aspergillus section Nigri reveals drivers in fungal speciation.</title>
        <authorList>
            <consortium name="DOE Joint Genome Institute"/>
            <person name="Vesth T.C."/>
            <person name="Nybo J."/>
            <person name="Theobald S."/>
            <person name="Brandl J."/>
            <person name="Frisvad J.C."/>
            <person name="Nielsen K.F."/>
            <person name="Lyhne E.K."/>
            <person name="Kogle M.E."/>
            <person name="Kuo A."/>
            <person name="Riley R."/>
            <person name="Clum A."/>
            <person name="Nolan M."/>
            <person name="Lipzen A."/>
            <person name="Salamov A."/>
            <person name="Henrissat B."/>
            <person name="Wiebenga A."/>
            <person name="De vries R.P."/>
            <person name="Grigoriev I.V."/>
            <person name="Mortensen U.H."/>
            <person name="Andersen M.R."/>
            <person name="Baker S.E."/>
        </authorList>
    </citation>
    <scope>NUCLEOTIDE SEQUENCE [LARGE SCALE GENOMIC DNA]</scope>
    <source>
        <strain evidence="11 12">CBS 707.79</strain>
    </source>
</reference>
<dbReference type="Pfam" id="PF00067">
    <property type="entry name" value="p450"/>
    <property type="match status" value="1"/>
</dbReference>
<evidence type="ECO:0000256" key="2">
    <source>
        <dbReference type="ARBA" id="ARBA00010617"/>
    </source>
</evidence>
<dbReference type="PROSITE" id="PS00086">
    <property type="entry name" value="CYTOCHROME_P450"/>
    <property type="match status" value="1"/>
</dbReference>
<proteinExistence type="inferred from homology"/>
<name>A0A319EPN8_9EURO</name>
<dbReference type="EMBL" id="KZ825904">
    <property type="protein sequence ID" value="PYH92912.1"/>
    <property type="molecule type" value="Genomic_DNA"/>
</dbReference>
<keyword evidence="6 8" id="KW-0408">Iron</keyword>
<dbReference type="GO" id="GO:0016705">
    <property type="term" value="F:oxidoreductase activity, acting on paired donors, with incorporation or reduction of molecular oxygen"/>
    <property type="evidence" value="ECO:0007669"/>
    <property type="project" value="InterPro"/>
</dbReference>
<evidence type="ECO:0000313" key="12">
    <source>
        <dbReference type="Proteomes" id="UP000247810"/>
    </source>
</evidence>
<feature type="binding site" description="axial binding residue" evidence="8">
    <location>
        <position position="430"/>
    </location>
    <ligand>
        <name>heme</name>
        <dbReference type="ChEBI" id="CHEBI:30413"/>
    </ligand>
    <ligandPart>
        <name>Fe</name>
        <dbReference type="ChEBI" id="CHEBI:18248"/>
    </ligandPart>
</feature>
<keyword evidence="10" id="KW-0472">Membrane</keyword>